<feature type="transmembrane region" description="Helical" evidence="5">
    <location>
        <begin position="71"/>
        <end position="93"/>
    </location>
</feature>
<organism evidence="6 7">
    <name type="scientific">Rhizopus microsporus</name>
    <dbReference type="NCBI Taxonomy" id="58291"/>
    <lineage>
        <taxon>Eukaryota</taxon>
        <taxon>Fungi</taxon>
        <taxon>Fungi incertae sedis</taxon>
        <taxon>Mucoromycota</taxon>
        <taxon>Mucoromycotina</taxon>
        <taxon>Mucoromycetes</taxon>
        <taxon>Mucorales</taxon>
        <taxon>Mucorineae</taxon>
        <taxon>Rhizopodaceae</taxon>
        <taxon>Rhizopus</taxon>
    </lineage>
</organism>
<dbReference type="VEuPathDB" id="FungiDB:BCV72DRAFT_292331"/>
<proteinExistence type="predicted"/>
<evidence type="ECO:0000256" key="5">
    <source>
        <dbReference type="SAM" id="Phobius"/>
    </source>
</evidence>
<gene>
    <name evidence="6" type="ORF">BCV71DRAFT_289040</name>
</gene>
<feature type="transmembrane region" description="Helical" evidence="5">
    <location>
        <begin position="42"/>
        <end position="59"/>
    </location>
</feature>
<feature type="transmembrane region" description="Helical" evidence="5">
    <location>
        <begin position="113"/>
        <end position="134"/>
    </location>
</feature>
<comment type="subcellular location">
    <subcellularLocation>
        <location evidence="1">Endomembrane system</location>
        <topology evidence="1">Multi-pass membrane protein</topology>
    </subcellularLocation>
</comment>
<evidence type="ECO:0000256" key="2">
    <source>
        <dbReference type="ARBA" id="ARBA00022692"/>
    </source>
</evidence>
<dbReference type="Pfam" id="PF04750">
    <property type="entry name" value="Far-17a_AIG1"/>
    <property type="match status" value="1"/>
</dbReference>
<name>A0A0A1NK58_RHIZD</name>
<keyword evidence="3 5" id="KW-1133">Transmembrane helix</keyword>
<feature type="transmembrane region" description="Helical" evidence="5">
    <location>
        <begin position="179"/>
        <end position="200"/>
    </location>
</feature>
<dbReference type="PANTHER" id="PTHR10989">
    <property type="entry name" value="ANDROGEN-INDUCED PROTEIN 1-RELATED"/>
    <property type="match status" value="1"/>
</dbReference>
<sequence>MSVKEVRLLINAIGLYSNLYALKNINSTALQNPYSLGFGGQYQYLTILGLVTATIAFGLKILRYFVPTFSSVIYTIVTNIATPMEGLISVLYWSMLLIDPRLLVPEDLPRIPLLLDFTLHLFPAIFLWIDFLMFDIDFVRSNAHVLLIYSFTLFYFIWSSYCHSKNGYWPYPFLGDFTLWMRIGFFVMSGVLCWGMYELGAAVHARLHRKPLVKSARLKQ</sequence>
<feature type="transmembrane region" description="Helical" evidence="5">
    <location>
        <begin position="141"/>
        <end position="159"/>
    </location>
</feature>
<dbReference type="PANTHER" id="PTHR10989:SF16">
    <property type="entry name" value="AT02829P-RELATED"/>
    <property type="match status" value="1"/>
</dbReference>
<evidence type="ECO:0000256" key="3">
    <source>
        <dbReference type="ARBA" id="ARBA00022989"/>
    </source>
</evidence>
<evidence type="ECO:0008006" key="8">
    <source>
        <dbReference type="Google" id="ProtNLM"/>
    </source>
</evidence>
<evidence type="ECO:0000313" key="6">
    <source>
        <dbReference type="EMBL" id="ORE21148.1"/>
    </source>
</evidence>
<dbReference type="Proteomes" id="UP000242381">
    <property type="component" value="Unassembled WGS sequence"/>
</dbReference>
<dbReference type="EMBL" id="KV921283">
    <property type="protein sequence ID" value="ORE21148.1"/>
    <property type="molecule type" value="Genomic_DNA"/>
</dbReference>
<evidence type="ECO:0000313" key="7">
    <source>
        <dbReference type="Proteomes" id="UP000242381"/>
    </source>
</evidence>
<evidence type="ECO:0000256" key="4">
    <source>
        <dbReference type="ARBA" id="ARBA00023136"/>
    </source>
</evidence>
<keyword evidence="4 5" id="KW-0472">Membrane</keyword>
<keyword evidence="2 5" id="KW-0812">Transmembrane</keyword>
<accession>A0A0A1NK58</accession>
<reference evidence="6 7" key="1">
    <citation type="journal article" date="2016" name="Proc. Natl. Acad. Sci. U.S.A.">
        <title>Lipid metabolic changes in an early divergent fungus govern the establishment of a mutualistic symbiosis with endobacteria.</title>
        <authorList>
            <person name="Lastovetsky O.A."/>
            <person name="Gaspar M.L."/>
            <person name="Mondo S.J."/>
            <person name="LaButti K.M."/>
            <person name="Sandor L."/>
            <person name="Grigoriev I.V."/>
            <person name="Henry S.A."/>
            <person name="Pawlowska T.E."/>
        </authorList>
    </citation>
    <scope>NUCLEOTIDE SEQUENCE [LARGE SCALE GENOMIC DNA]</scope>
    <source>
        <strain evidence="6 7">ATCC 11559</strain>
    </source>
</reference>
<protein>
    <recommendedName>
        <fullName evidence="8">FAR-17a/AIG1-like protein</fullName>
    </recommendedName>
</protein>
<dbReference type="GO" id="GO:0016020">
    <property type="term" value="C:membrane"/>
    <property type="evidence" value="ECO:0007669"/>
    <property type="project" value="InterPro"/>
</dbReference>
<dbReference type="GO" id="GO:0012505">
    <property type="term" value="C:endomembrane system"/>
    <property type="evidence" value="ECO:0007669"/>
    <property type="project" value="UniProtKB-SubCell"/>
</dbReference>
<dbReference type="AlphaFoldDB" id="A0A0A1NK58"/>
<dbReference type="InterPro" id="IPR006838">
    <property type="entry name" value="ADTRP_AIG1"/>
</dbReference>
<dbReference type="OMA" id="VINPWAD"/>
<evidence type="ECO:0000256" key="1">
    <source>
        <dbReference type="ARBA" id="ARBA00004127"/>
    </source>
</evidence>